<proteinExistence type="predicted"/>
<name>A0A2S2C215_9NOCA</name>
<keyword evidence="1" id="KW-1133">Transmembrane helix</keyword>
<gene>
    <name evidence="2" type="ORF">CBI38_28585</name>
</gene>
<sequence>MTGDVEKRWSDRAPCWAARYAGVVIGAALIVMVVTVVRAAAGEAAECTTQRRWFGPLRAVLDTRAGAMPVAGVCCPVWVVTLRS</sequence>
<evidence type="ECO:0000313" key="2">
    <source>
        <dbReference type="EMBL" id="AWK74931.1"/>
    </source>
</evidence>
<keyword evidence="3" id="KW-1185">Reference proteome</keyword>
<dbReference type="KEGG" id="roz:CBI38_28585"/>
<dbReference type="Proteomes" id="UP000245711">
    <property type="component" value="Chromosome"/>
</dbReference>
<dbReference type="EMBL" id="CP021354">
    <property type="protein sequence ID" value="AWK74931.1"/>
    <property type="molecule type" value="Genomic_DNA"/>
</dbReference>
<evidence type="ECO:0000256" key="1">
    <source>
        <dbReference type="SAM" id="Phobius"/>
    </source>
</evidence>
<dbReference type="RefSeq" id="WP_109334309.1">
    <property type="nucleotide sequence ID" value="NZ_CP021354.1"/>
</dbReference>
<feature type="transmembrane region" description="Helical" evidence="1">
    <location>
        <begin position="20"/>
        <end position="41"/>
    </location>
</feature>
<keyword evidence="1" id="KW-0472">Membrane</keyword>
<dbReference type="AlphaFoldDB" id="A0A2S2C215"/>
<keyword evidence="1" id="KW-0812">Transmembrane</keyword>
<organism evidence="2 3">
    <name type="scientific">Rhodococcus oxybenzonivorans</name>
    <dbReference type="NCBI Taxonomy" id="1990687"/>
    <lineage>
        <taxon>Bacteria</taxon>
        <taxon>Bacillati</taxon>
        <taxon>Actinomycetota</taxon>
        <taxon>Actinomycetes</taxon>
        <taxon>Mycobacteriales</taxon>
        <taxon>Nocardiaceae</taxon>
        <taxon>Rhodococcus</taxon>
    </lineage>
</organism>
<evidence type="ECO:0000313" key="3">
    <source>
        <dbReference type="Proteomes" id="UP000245711"/>
    </source>
</evidence>
<accession>A0A2S2C215</accession>
<reference evidence="2 3" key="1">
    <citation type="submission" date="2017-05" db="EMBL/GenBank/DDBJ databases">
        <title>Isolation of Rhodococcus sp. S2-17 biodegrading of BP-3.</title>
        <authorList>
            <person name="Lee Y."/>
            <person name="Kim K.H."/>
            <person name="Chun B.H."/>
            <person name="Jung H.S."/>
            <person name="Jeon C.O."/>
        </authorList>
    </citation>
    <scope>NUCLEOTIDE SEQUENCE [LARGE SCALE GENOMIC DNA]</scope>
    <source>
        <strain evidence="2 3">S2-17</strain>
    </source>
</reference>
<protein>
    <submittedName>
        <fullName evidence="2">Uncharacterized protein</fullName>
    </submittedName>
</protein>